<reference evidence="2" key="1">
    <citation type="journal article" date="2019" name="Int. J. Syst. Evol. Microbiol.">
        <title>The Global Catalogue of Microorganisms (GCM) 10K type strain sequencing project: providing services to taxonomists for standard genome sequencing and annotation.</title>
        <authorList>
            <consortium name="The Broad Institute Genomics Platform"/>
            <consortium name="The Broad Institute Genome Sequencing Center for Infectious Disease"/>
            <person name="Wu L."/>
            <person name="Ma J."/>
        </authorList>
    </citation>
    <scope>NUCLEOTIDE SEQUENCE [LARGE SCALE GENOMIC DNA]</scope>
    <source>
        <strain evidence="2">JCM 10303</strain>
    </source>
</reference>
<dbReference type="Proteomes" id="UP001500729">
    <property type="component" value="Unassembled WGS sequence"/>
</dbReference>
<comment type="caution">
    <text evidence="1">The sequence shown here is derived from an EMBL/GenBank/DDBJ whole genome shotgun (WGS) entry which is preliminary data.</text>
</comment>
<keyword evidence="2" id="KW-1185">Reference proteome</keyword>
<gene>
    <name evidence="1" type="ORF">GCM10009533_02600</name>
</gene>
<evidence type="ECO:0000313" key="1">
    <source>
        <dbReference type="EMBL" id="GAA0507315.1"/>
    </source>
</evidence>
<sequence>MTTLPPEQEGETPDRADRWAYWRRVSAGMPPLSADEISTVGLILRRIDQHDEPNPDHEK</sequence>
<evidence type="ECO:0000313" key="2">
    <source>
        <dbReference type="Proteomes" id="UP001500729"/>
    </source>
</evidence>
<name>A0ABP3LVE3_SACER</name>
<dbReference type="EMBL" id="BAAAGS010000001">
    <property type="protein sequence ID" value="GAA0507315.1"/>
    <property type="molecule type" value="Genomic_DNA"/>
</dbReference>
<dbReference type="RefSeq" id="WP_009943682.1">
    <property type="nucleotide sequence ID" value="NZ_BAAAGS010000001.1"/>
</dbReference>
<protein>
    <submittedName>
        <fullName evidence="1">Uncharacterized protein</fullName>
    </submittedName>
</protein>
<accession>A0ABP3LVE3</accession>
<proteinExistence type="predicted"/>
<organism evidence="1 2">
    <name type="scientific">Saccharopolyspora erythraea</name>
    <name type="common">Streptomyces erythraeus</name>
    <dbReference type="NCBI Taxonomy" id="1836"/>
    <lineage>
        <taxon>Bacteria</taxon>
        <taxon>Bacillati</taxon>
        <taxon>Actinomycetota</taxon>
        <taxon>Actinomycetes</taxon>
        <taxon>Pseudonocardiales</taxon>
        <taxon>Pseudonocardiaceae</taxon>
        <taxon>Saccharopolyspora</taxon>
    </lineage>
</organism>